<dbReference type="PANTHER" id="PTHR23417">
    <property type="entry name" value="3-DEOXY-D-MANNO-OCTULOSONIC-ACID TRANSFERASE/TRNA GUANINE-N 7 - -METHYLTRANSFERASE"/>
    <property type="match status" value="1"/>
</dbReference>
<evidence type="ECO:0000313" key="11">
    <source>
        <dbReference type="EMBL" id="KAI9638449.1"/>
    </source>
</evidence>
<keyword evidence="4 9" id="KW-0808">Transferase</keyword>
<dbReference type="SUPFAM" id="SSF53335">
    <property type="entry name" value="S-adenosyl-L-methionine-dependent methyltransferases"/>
    <property type="match status" value="1"/>
</dbReference>
<evidence type="ECO:0000256" key="8">
    <source>
        <dbReference type="ARBA" id="ARBA00023242"/>
    </source>
</evidence>
<dbReference type="Pfam" id="PF02390">
    <property type="entry name" value="Methyltransf_4"/>
    <property type="match status" value="1"/>
</dbReference>
<evidence type="ECO:0000256" key="10">
    <source>
        <dbReference type="SAM" id="MobiDB-lite"/>
    </source>
</evidence>
<dbReference type="AlphaFoldDB" id="A0AA38HF93"/>
<comment type="function">
    <text evidence="9">Catalyzes the formation of N(7)-methylguanine at position 46 (m7G46) in tRNA.</text>
</comment>
<keyword evidence="3 9" id="KW-0489">Methyltransferase</keyword>
<evidence type="ECO:0000313" key="12">
    <source>
        <dbReference type="Proteomes" id="UP001164286"/>
    </source>
</evidence>
<dbReference type="InterPro" id="IPR003358">
    <property type="entry name" value="tRNA_(Gua-N-7)_MeTrfase_Trmb"/>
</dbReference>
<dbReference type="HAMAP" id="MF_03055">
    <property type="entry name" value="tRNA_methyltr_TrmB_euk"/>
    <property type="match status" value="1"/>
</dbReference>
<protein>
    <recommendedName>
        <fullName evidence="9">tRNA (guanine-N(7)-)-methyltransferase</fullName>
        <ecNumber evidence="9">2.1.1.33</ecNumber>
    </recommendedName>
    <alternativeName>
        <fullName evidence="9">Transfer RNA methyltransferase 8</fullName>
    </alternativeName>
    <alternativeName>
        <fullName evidence="9">tRNA (guanine(46)-N(7))-methyltransferase</fullName>
    </alternativeName>
    <alternativeName>
        <fullName evidence="9">tRNA(m7G46)-methyltransferase</fullName>
    </alternativeName>
</protein>
<feature type="compositionally biased region" description="Low complexity" evidence="10">
    <location>
        <begin position="135"/>
        <end position="160"/>
    </location>
</feature>
<keyword evidence="2 9" id="KW-0820">tRNA-binding</keyword>
<comment type="subcellular location">
    <subcellularLocation>
        <location evidence="9">Nucleus</location>
    </subcellularLocation>
</comment>
<keyword evidence="12" id="KW-1185">Reference proteome</keyword>
<dbReference type="Proteomes" id="UP001164286">
    <property type="component" value="Unassembled WGS sequence"/>
</dbReference>
<organism evidence="11 12">
    <name type="scientific">Dioszegia hungarica</name>
    <dbReference type="NCBI Taxonomy" id="4972"/>
    <lineage>
        <taxon>Eukaryota</taxon>
        <taxon>Fungi</taxon>
        <taxon>Dikarya</taxon>
        <taxon>Basidiomycota</taxon>
        <taxon>Agaricomycotina</taxon>
        <taxon>Tremellomycetes</taxon>
        <taxon>Tremellales</taxon>
        <taxon>Bulleribasidiaceae</taxon>
        <taxon>Dioszegia</taxon>
    </lineage>
</organism>
<dbReference type="Gene3D" id="3.40.50.150">
    <property type="entry name" value="Vaccinia Virus protein VP39"/>
    <property type="match status" value="1"/>
</dbReference>
<evidence type="ECO:0000256" key="3">
    <source>
        <dbReference type="ARBA" id="ARBA00022603"/>
    </source>
</evidence>
<comment type="caution">
    <text evidence="11">The sequence shown here is derived from an EMBL/GenBank/DDBJ whole genome shotgun (WGS) entry which is preliminary data.</text>
</comment>
<dbReference type="EC" id="2.1.1.33" evidence="9"/>
<evidence type="ECO:0000256" key="9">
    <source>
        <dbReference type="HAMAP-Rule" id="MF_03055"/>
    </source>
</evidence>
<proteinExistence type="inferred from homology"/>
<keyword evidence="8 9" id="KW-0539">Nucleus</keyword>
<dbReference type="GO" id="GO:0043527">
    <property type="term" value="C:tRNA methyltransferase complex"/>
    <property type="evidence" value="ECO:0007669"/>
    <property type="project" value="TreeGrafter"/>
</dbReference>
<feature type="active site" evidence="9">
    <location>
        <position position="202"/>
    </location>
</feature>
<comment type="catalytic activity">
    <reaction evidence="1 9">
        <text>guanosine(46) in tRNA + S-adenosyl-L-methionine = N(7)-methylguanosine(46) in tRNA + S-adenosyl-L-homocysteine</text>
        <dbReference type="Rhea" id="RHEA:42708"/>
        <dbReference type="Rhea" id="RHEA-COMP:10188"/>
        <dbReference type="Rhea" id="RHEA-COMP:10189"/>
        <dbReference type="ChEBI" id="CHEBI:57856"/>
        <dbReference type="ChEBI" id="CHEBI:59789"/>
        <dbReference type="ChEBI" id="CHEBI:74269"/>
        <dbReference type="ChEBI" id="CHEBI:74480"/>
        <dbReference type="EC" id="2.1.1.33"/>
    </reaction>
</comment>
<comment type="similarity">
    <text evidence="9">Belongs to the class I-like SAM-binding methyltransferase superfamily. TrmB family.</text>
</comment>
<dbReference type="PANTHER" id="PTHR23417:SF16">
    <property type="entry name" value="TRNA (GUANINE-N(7)-)-METHYLTRANSFERASE"/>
    <property type="match status" value="1"/>
</dbReference>
<name>A0AA38HF93_9TREE</name>
<dbReference type="GO" id="GO:0000049">
    <property type="term" value="F:tRNA binding"/>
    <property type="evidence" value="ECO:0007669"/>
    <property type="project" value="UniProtKB-UniRule"/>
</dbReference>
<feature type="binding site" evidence="9">
    <location>
        <position position="92"/>
    </location>
    <ligand>
        <name>S-adenosyl-L-methionine</name>
        <dbReference type="ChEBI" id="CHEBI:59789"/>
    </ligand>
</feature>
<feature type="binding site" evidence="9">
    <location>
        <position position="199"/>
    </location>
    <ligand>
        <name>S-adenosyl-L-methionine</name>
        <dbReference type="ChEBI" id="CHEBI:59789"/>
    </ligand>
</feature>
<evidence type="ECO:0000256" key="6">
    <source>
        <dbReference type="ARBA" id="ARBA00022694"/>
    </source>
</evidence>
<gene>
    <name evidence="9" type="primary">TRM8</name>
    <name evidence="11" type="ORF">MKK02DRAFT_23448</name>
</gene>
<comment type="pathway">
    <text evidence="9">tRNA modification; N(7)-methylguanine-tRNA biosynthesis.</text>
</comment>
<feature type="region of interest" description="Disordered" evidence="10">
    <location>
        <begin position="1"/>
        <end position="25"/>
    </location>
</feature>
<feature type="binding site" evidence="9">
    <location>
        <begin position="116"/>
        <end position="117"/>
    </location>
    <ligand>
        <name>S-adenosyl-L-methionine</name>
        <dbReference type="ChEBI" id="CHEBI:59789"/>
    </ligand>
</feature>
<comment type="subunit">
    <text evidence="9">Forms a complex with TRM82.</text>
</comment>
<feature type="binding site" evidence="9">
    <location>
        <begin position="179"/>
        <end position="180"/>
    </location>
    <ligand>
        <name>S-adenosyl-L-methionine</name>
        <dbReference type="ChEBI" id="CHEBI:59789"/>
    </ligand>
</feature>
<dbReference type="InterPro" id="IPR029063">
    <property type="entry name" value="SAM-dependent_MTases_sf"/>
</dbReference>
<dbReference type="GO" id="GO:0008176">
    <property type="term" value="F:tRNA (guanine(46)-N7)-methyltransferase activity"/>
    <property type="evidence" value="ECO:0007669"/>
    <property type="project" value="UniProtKB-UniRule"/>
</dbReference>
<keyword evidence="7 9" id="KW-0694">RNA-binding</keyword>
<evidence type="ECO:0000256" key="4">
    <source>
        <dbReference type="ARBA" id="ARBA00022679"/>
    </source>
</evidence>
<evidence type="ECO:0000256" key="5">
    <source>
        <dbReference type="ARBA" id="ARBA00022691"/>
    </source>
</evidence>
<feature type="region of interest" description="Disordered" evidence="10">
    <location>
        <begin position="135"/>
        <end position="169"/>
    </location>
</feature>
<keyword evidence="5 9" id="KW-0949">S-adenosyl-L-methionine</keyword>
<sequence length="303" mass="33735">MNGAAGPSKGAMSVEGGNSDVTPSGEAILRAPQKRFYRQRAHANVFNDHSLDYPPSPEEMDWSIHYPAYFPQGHVGSTSPTGEKRVEWADVGCGFGGLLMDLAPKFPDVLMLAGMEIRTSVTSYVHDRILATRQSQSLLPSDPSSTSASIPASTSTSPDDLPTQRQPGGYQNVSVIRANSMKHMPNFFAKAQLSKMFFLFPDPHFKLRKQKARIITTPLIAEYAHVLRPGGILYTVTDVHDLHIWMASHLDRHPLFRRIPDEEMVGDEVLESARTATEEGRKVERNKGDKWVACYRRVEDDEA</sequence>
<accession>A0AA38HF93</accession>
<dbReference type="EMBL" id="JAKWFO010000003">
    <property type="protein sequence ID" value="KAI9638449.1"/>
    <property type="molecule type" value="Genomic_DNA"/>
</dbReference>
<evidence type="ECO:0000256" key="2">
    <source>
        <dbReference type="ARBA" id="ARBA00022555"/>
    </source>
</evidence>
<feature type="binding site" evidence="9">
    <location>
        <begin position="277"/>
        <end position="279"/>
    </location>
    <ligand>
        <name>S-adenosyl-L-methionine</name>
        <dbReference type="ChEBI" id="CHEBI:59789"/>
    </ligand>
</feature>
<evidence type="ECO:0000256" key="1">
    <source>
        <dbReference type="ARBA" id="ARBA00000142"/>
    </source>
</evidence>
<dbReference type="InterPro" id="IPR025763">
    <property type="entry name" value="Trm8_euk"/>
</dbReference>
<keyword evidence="6 9" id="KW-0819">tRNA processing</keyword>
<dbReference type="PROSITE" id="PS51625">
    <property type="entry name" value="SAM_MT_TRMB"/>
    <property type="match status" value="1"/>
</dbReference>
<dbReference type="GO" id="GO:0005634">
    <property type="term" value="C:nucleus"/>
    <property type="evidence" value="ECO:0007669"/>
    <property type="project" value="UniProtKB-SubCell"/>
</dbReference>
<reference evidence="11" key="1">
    <citation type="journal article" date="2022" name="G3 (Bethesda)">
        <title>High quality genome of the basidiomycete yeast Dioszegia hungarica PDD-24b-2 isolated from cloud water.</title>
        <authorList>
            <person name="Jarrige D."/>
            <person name="Haridas S."/>
            <person name="Bleykasten-Grosshans C."/>
            <person name="Joly M."/>
            <person name="Nadalig T."/>
            <person name="Sancelme M."/>
            <person name="Vuilleumier S."/>
            <person name="Grigoriev I.V."/>
            <person name="Amato P."/>
            <person name="Bringel F."/>
        </authorList>
    </citation>
    <scope>NUCLEOTIDE SEQUENCE</scope>
    <source>
        <strain evidence="11">PDD-24b-2</strain>
    </source>
</reference>
<evidence type="ECO:0000256" key="7">
    <source>
        <dbReference type="ARBA" id="ARBA00022884"/>
    </source>
</evidence>